<reference evidence="4 5" key="1">
    <citation type="submission" date="2021-02" db="EMBL/GenBank/DDBJ databases">
        <title>Genome assembly of Pseudopithomyces chartarum.</title>
        <authorList>
            <person name="Jauregui R."/>
            <person name="Singh J."/>
            <person name="Voisey C."/>
        </authorList>
    </citation>
    <scope>NUCLEOTIDE SEQUENCE [LARGE SCALE GENOMIC DNA]</scope>
    <source>
        <strain evidence="4 5">AGR01</strain>
    </source>
</reference>
<dbReference type="EMBL" id="WVTA01000018">
    <property type="protein sequence ID" value="KAK3197387.1"/>
    <property type="molecule type" value="Genomic_DNA"/>
</dbReference>
<evidence type="ECO:0000256" key="2">
    <source>
        <dbReference type="ARBA" id="ARBA00023002"/>
    </source>
</evidence>
<keyword evidence="2" id="KW-0560">Oxidoreductase</keyword>
<dbReference type="PANTHER" id="PTHR24320:SF283">
    <property type="entry name" value="RETINOL DEHYDROGENASE 11"/>
    <property type="match status" value="1"/>
</dbReference>
<evidence type="ECO:0000256" key="3">
    <source>
        <dbReference type="RuleBase" id="RU000363"/>
    </source>
</evidence>
<sequence length="320" mass="34600">MPFDIKTTDAEVLEAFGSNAVGKTIIITGPSKGGIGSQVAKSLASAKPKTIILAGRNLPKVQPVADDIASINPDVAVKIIEIDLLSNQSVRSAVEQIKELTSIVDILINNAGVMATRKFVLSEDGVESQFAANYLGHFLLTNLLLKERLVQSGGVVLNVGSLGYQMADITFDDFNFKNGLEYNGWKAYGQAKSAQLLGTRGLANRLKGQDIAVIIAHPGVTLESQLLANSTIDQEYFGQAFALAIERNNGKPLPEQNMVSIEQAAGVVLFAALNPELRKKHAPFVVENEIYDLTREYANNDADAKKLWDLSENLVGEKFN</sequence>
<evidence type="ECO:0000256" key="1">
    <source>
        <dbReference type="ARBA" id="ARBA00006484"/>
    </source>
</evidence>
<proteinExistence type="inferred from homology"/>
<evidence type="ECO:0008006" key="6">
    <source>
        <dbReference type="Google" id="ProtNLM"/>
    </source>
</evidence>
<evidence type="ECO:0000313" key="5">
    <source>
        <dbReference type="Proteomes" id="UP001280581"/>
    </source>
</evidence>
<dbReference type="PRINTS" id="PR00081">
    <property type="entry name" value="GDHRDH"/>
</dbReference>
<dbReference type="PRINTS" id="PR00080">
    <property type="entry name" value="SDRFAMILY"/>
</dbReference>
<dbReference type="SUPFAM" id="SSF51735">
    <property type="entry name" value="NAD(P)-binding Rossmann-fold domains"/>
    <property type="match status" value="1"/>
</dbReference>
<comment type="caution">
    <text evidence="4">The sequence shown here is derived from an EMBL/GenBank/DDBJ whole genome shotgun (WGS) entry which is preliminary data.</text>
</comment>
<gene>
    <name evidence="4" type="ORF">GRF29_216g19550</name>
</gene>
<keyword evidence="5" id="KW-1185">Reference proteome</keyword>
<dbReference type="InterPro" id="IPR036291">
    <property type="entry name" value="NAD(P)-bd_dom_sf"/>
</dbReference>
<name>A0AAN6LQG7_9PLEO</name>
<dbReference type="PANTHER" id="PTHR24320">
    <property type="entry name" value="RETINOL DEHYDROGENASE"/>
    <property type="match status" value="1"/>
</dbReference>
<dbReference type="Proteomes" id="UP001280581">
    <property type="component" value="Unassembled WGS sequence"/>
</dbReference>
<dbReference type="GO" id="GO:0016491">
    <property type="term" value="F:oxidoreductase activity"/>
    <property type="evidence" value="ECO:0007669"/>
    <property type="project" value="UniProtKB-KW"/>
</dbReference>
<accession>A0AAN6LQG7</accession>
<dbReference type="InterPro" id="IPR002347">
    <property type="entry name" value="SDR_fam"/>
</dbReference>
<dbReference type="Gene3D" id="3.40.50.720">
    <property type="entry name" value="NAD(P)-binding Rossmann-like Domain"/>
    <property type="match status" value="1"/>
</dbReference>
<dbReference type="Pfam" id="PF00106">
    <property type="entry name" value="adh_short"/>
    <property type="match status" value="1"/>
</dbReference>
<evidence type="ECO:0000313" key="4">
    <source>
        <dbReference type="EMBL" id="KAK3197387.1"/>
    </source>
</evidence>
<protein>
    <recommendedName>
        <fullName evidence="6">Short-chain dehydrogenase</fullName>
    </recommendedName>
</protein>
<comment type="similarity">
    <text evidence="1 3">Belongs to the short-chain dehydrogenases/reductases (SDR) family.</text>
</comment>
<organism evidence="4 5">
    <name type="scientific">Pseudopithomyces chartarum</name>
    <dbReference type="NCBI Taxonomy" id="1892770"/>
    <lineage>
        <taxon>Eukaryota</taxon>
        <taxon>Fungi</taxon>
        <taxon>Dikarya</taxon>
        <taxon>Ascomycota</taxon>
        <taxon>Pezizomycotina</taxon>
        <taxon>Dothideomycetes</taxon>
        <taxon>Pleosporomycetidae</taxon>
        <taxon>Pleosporales</taxon>
        <taxon>Massarineae</taxon>
        <taxon>Didymosphaeriaceae</taxon>
        <taxon>Pseudopithomyces</taxon>
    </lineage>
</organism>
<dbReference type="AlphaFoldDB" id="A0AAN6LQG7"/>